<dbReference type="Proteomes" id="UP000019024">
    <property type="component" value="Plasmid unnamed3"/>
</dbReference>
<keyword evidence="1" id="KW-0614">Plasmid</keyword>
<geneLocation type="plasmid" evidence="1">
    <name>unnamed</name>
</geneLocation>
<protein>
    <submittedName>
        <fullName evidence="1">Uncharacterized protein</fullName>
    </submittedName>
</protein>
<organism evidence="1 2">
    <name type="scientific">Halostagnicola larsenii XH-48</name>
    <dbReference type="NCBI Taxonomy" id="797299"/>
    <lineage>
        <taxon>Archaea</taxon>
        <taxon>Methanobacteriati</taxon>
        <taxon>Methanobacteriota</taxon>
        <taxon>Stenosarchaea group</taxon>
        <taxon>Halobacteria</taxon>
        <taxon>Halobacteriales</taxon>
        <taxon>Natrialbaceae</taxon>
        <taxon>Halostagnicola</taxon>
    </lineage>
</organism>
<dbReference type="HOGENOM" id="CLU_3227708_0_0_2"/>
<dbReference type="AlphaFoldDB" id="W0JU66"/>
<accession>W0JU66</accession>
<dbReference type="KEGG" id="hlr:HALLA_19805"/>
<dbReference type="EMBL" id="CP007058">
    <property type="protein sequence ID" value="AHG02146.1"/>
    <property type="molecule type" value="Genomic_DNA"/>
</dbReference>
<evidence type="ECO:0000313" key="2">
    <source>
        <dbReference type="Proteomes" id="UP000019024"/>
    </source>
</evidence>
<proteinExistence type="predicted"/>
<evidence type="ECO:0000313" key="1">
    <source>
        <dbReference type="EMBL" id="AHG02146.1"/>
    </source>
</evidence>
<sequence>METSGFRRTSLVKFRFWYVATDHILRGNGEPMFRVEPINETRV</sequence>
<name>W0JU66_9EURY</name>
<keyword evidence="2" id="KW-1185">Reference proteome</keyword>
<gene>
    <name evidence="1" type="ORF">HALLA_19805</name>
</gene>
<reference evidence="1 2" key="1">
    <citation type="submission" date="2014-01" db="EMBL/GenBank/DDBJ databases">
        <authorList>
            <consortium name="DOE Joint Genome Institute"/>
            <person name="Anderson I."/>
            <person name="Huntemann M."/>
            <person name="Han J."/>
            <person name="Chen A."/>
            <person name="Kyrpides N."/>
            <person name="Mavromatis K."/>
            <person name="Markowitz V."/>
            <person name="Palaniappan K."/>
            <person name="Ivanova N."/>
            <person name="Schaumberg A."/>
            <person name="Pati A."/>
            <person name="Liolios K."/>
            <person name="Nordberg H.P."/>
            <person name="Cantor M.N."/>
            <person name="Hua S.X."/>
            <person name="Woyke T."/>
        </authorList>
    </citation>
    <scope>NUCLEOTIDE SEQUENCE [LARGE SCALE GENOMIC DNA]</scope>
    <source>
        <strain evidence="1 2">XH-48</strain>
        <plasmid evidence="2">4</plasmid>
    </source>
</reference>